<dbReference type="AlphaFoldDB" id="A0A251MWH8"/>
<dbReference type="GO" id="GO:0009694">
    <property type="term" value="P:jasmonic acid metabolic process"/>
    <property type="evidence" value="ECO:0000318"/>
    <property type="project" value="GO_Central"/>
</dbReference>
<sequence>MLTIVAIVKAFGISNLDKPTNPSKKHFVLVHGSCFGAWSWYKLVTLMKSSGHNVTAIDLAASGVDPQQAKDLQSISDYCKPLTDFMAALDPPHDKVILVGQSLDSKYTNDQGPNNPPITLIFGPLFLATNVYQLSPTEDVALGTMLMRPQRLFSEEDMCKELKLTHENYESVNRVYVLSGGDLVEKKDLQRWMIKRNRPNSVVEITGSDHMVMISKPLELWVHIQRISEKYS</sequence>
<dbReference type="GO" id="GO:0009696">
    <property type="term" value="P:salicylic acid metabolic process"/>
    <property type="evidence" value="ECO:0000318"/>
    <property type="project" value="GO_Central"/>
</dbReference>
<name>A0A251MWH8_PRUPE</name>
<accession>A0A251MWH8</accession>
<dbReference type="InterPro" id="IPR045889">
    <property type="entry name" value="MES/HNL"/>
</dbReference>
<dbReference type="EMBL" id="CM007658">
    <property type="protein sequence ID" value="ONH91440.1"/>
    <property type="molecule type" value="Genomic_DNA"/>
</dbReference>
<dbReference type="PANTHER" id="PTHR10992">
    <property type="entry name" value="METHYLESTERASE FAMILY MEMBER"/>
    <property type="match status" value="1"/>
</dbReference>
<gene>
    <name evidence="2" type="ORF">PRUPE_8G114700</name>
</gene>
<dbReference type="GO" id="GO:0080030">
    <property type="term" value="F:methyl indole-3-acetate esterase activity"/>
    <property type="evidence" value="ECO:0000318"/>
    <property type="project" value="GO_Central"/>
</dbReference>
<dbReference type="Pfam" id="PF12697">
    <property type="entry name" value="Abhydrolase_6"/>
    <property type="match status" value="1"/>
</dbReference>
<keyword evidence="3" id="KW-1185">Reference proteome</keyword>
<evidence type="ECO:0000259" key="1">
    <source>
        <dbReference type="Pfam" id="PF12697"/>
    </source>
</evidence>
<dbReference type="SUPFAM" id="SSF53474">
    <property type="entry name" value="alpha/beta-Hydrolases"/>
    <property type="match status" value="1"/>
</dbReference>
<organism evidence="2 3">
    <name type="scientific">Prunus persica</name>
    <name type="common">Peach</name>
    <name type="synonym">Amygdalus persica</name>
    <dbReference type="NCBI Taxonomy" id="3760"/>
    <lineage>
        <taxon>Eukaryota</taxon>
        <taxon>Viridiplantae</taxon>
        <taxon>Streptophyta</taxon>
        <taxon>Embryophyta</taxon>
        <taxon>Tracheophyta</taxon>
        <taxon>Spermatophyta</taxon>
        <taxon>Magnoliopsida</taxon>
        <taxon>eudicotyledons</taxon>
        <taxon>Gunneridae</taxon>
        <taxon>Pentapetalae</taxon>
        <taxon>rosids</taxon>
        <taxon>fabids</taxon>
        <taxon>Rosales</taxon>
        <taxon>Rosaceae</taxon>
        <taxon>Amygdaloideae</taxon>
        <taxon>Amygdaleae</taxon>
        <taxon>Prunus</taxon>
    </lineage>
</organism>
<dbReference type="Gramene" id="ONH91440">
    <property type="protein sequence ID" value="ONH91440"/>
    <property type="gene ID" value="PRUPE_8G114700"/>
</dbReference>
<evidence type="ECO:0000313" key="3">
    <source>
        <dbReference type="Proteomes" id="UP000006882"/>
    </source>
</evidence>
<dbReference type="InterPro" id="IPR000073">
    <property type="entry name" value="AB_hydrolase_1"/>
</dbReference>
<dbReference type="InterPro" id="IPR029058">
    <property type="entry name" value="AB_hydrolase_fold"/>
</dbReference>
<dbReference type="GO" id="GO:0080032">
    <property type="term" value="F:methyl jasmonate esterase activity"/>
    <property type="evidence" value="ECO:0000318"/>
    <property type="project" value="GO_Central"/>
</dbReference>
<proteinExistence type="predicted"/>
<dbReference type="Gene3D" id="3.40.50.1820">
    <property type="entry name" value="alpha/beta hydrolase"/>
    <property type="match status" value="2"/>
</dbReference>
<protein>
    <recommendedName>
        <fullName evidence="1">AB hydrolase-1 domain-containing protein</fullName>
    </recommendedName>
</protein>
<evidence type="ECO:0000313" key="2">
    <source>
        <dbReference type="EMBL" id="ONH91440.1"/>
    </source>
</evidence>
<reference evidence="2 3" key="1">
    <citation type="journal article" date="2013" name="Nat. Genet.">
        <title>The high-quality draft genome of peach (Prunus persica) identifies unique patterns of genetic diversity, domestication and genome evolution.</title>
        <authorList>
            <consortium name="International Peach Genome Initiative"/>
            <person name="Verde I."/>
            <person name="Abbott A.G."/>
            <person name="Scalabrin S."/>
            <person name="Jung S."/>
            <person name="Shu S."/>
            <person name="Marroni F."/>
            <person name="Zhebentyayeva T."/>
            <person name="Dettori M.T."/>
            <person name="Grimwood J."/>
            <person name="Cattonaro F."/>
            <person name="Zuccolo A."/>
            <person name="Rossini L."/>
            <person name="Jenkins J."/>
            <person name="Vendramin E."/>
            <person name="Meisel L.A."/>
            <person name="Decroocq V."/>
            <person name="Sosinski B."/>
            <person name="Prochnik S."/>
            <person name="Mitros T."/>
            <person name="Policriti A."/>
            <person name="Cipriani G."/>
            <person name="Dondini L."/>
            <person name="Ficklin S."/>
            <person name="Goodstein D.M."/>
            <person name="Xuan P."/>
            <person name="Del Fabbro C."/>
            <person name="Aramini V."/>
            <person name="Copetti D."/>
            <person name="Gonzalez S."/>
            <person name="Horner D.S."/>
            <person name="Falchi R."/>
            <person name="Lucas S."/>
            <person name="Mica E."/>
            <person name="Maldonado J."/>
            <person name="Lazzari B."/>
            <person name="Bielenberg D."/>
            <person name="Pirona R."/>
            <person name="Miculan M."/>
            <person name="Barakat A."/>
            <person name="Testolin R."/>
            <person name="Stella A."/>
            <person name="Tartarini S."/>
            <person name="Tonutti P."/>
            <person name="Arus P."/>
            <person name="Orellana A."/>
            <person name="Wells C."/>
            <person name="Main D."/>
            <person name="Vizzotto G."/>
            <person name="Silva H."/>
            <person name="Salamini F."/>
            <person name="Schmutz J."/>
            <person name="Morgante M."/>
            <person name="Rokhsar D.S."/>
        </authorList>
    </citation>
    <scope>NUCLEOTIDE SEQUENCE [LARGE SCALE GENOMIC DNA]</scope>
    <source>
        <strain evidence="3">cv. Nemared</strain>
    </source>
</reference>
<dbReference type="PANTHER" id="PTHR10992:SF1002">
    <property type="entry name" value="SALICYLIC ACID-BINDING PROTEIN 2-LIKE"/>
    <property type="match status" value="1"/>
</dbReference>
<feature type="domain" description="AB hydrolase-1" evidence="1">
    <location>
        <begin position="27"/>
        <end position="103"/>
    </location>
</feature>
<dbReference type="GO" id="GO:0080031">
    <property type="term" value="F:methyl salicylate esterase activity"/>
    <property type="evidence" value="ECO:0000318"/>
    <property type="project" value="GO_Central"/>
</dbReference>
<dbReference type="Proteomes" id="UP000006882">
    <property type="component" value="Chromosome G8"/>
</dbReference>